<name>A0A9D3ULU2_9ROSI</name>
<evidence type="ECO:0000313" key="1">
    <source>
        <dbReference type="EMBL" id="KAH1047635.1"/>
    </source>
</evidence>
<accession>A0A9D3ULU2</accession>
<dbReference type="AlphaFoldDB" id="A0A9D3ULU2"/>
<protein>
    <submittedName>
        <fullName evidence="1">Uncharacterized protein</fullName>
    </submittedName>
</protein>
<reference evidence="1 2" key="1">
    <citation type="journal article" date="2021" name="Plant Biotechnol. J.">
        <title>Multi-omics assisted identification of the key and species-specific regulatory components of drought-tolerant mechanisms in Gossypium stocksii.</title>
        <authorList>
            <person name="Yu D."/>
            <person name="Ke L."/>
            <person name="Zhang D."/>
            <person name="Wu Y."/>
            <person name="Sun Y."/>
            <person name="Mei J."/>
            <person name="Sun J."/>
            <person name="Sun Y."/>
        </authorList>
    </citation>
    <scope>NUCLEOTIDE SEQUENCE [LARGE SCALE GENOMIC DNA]</scope>
    <source>
        <strain evidence="2">cv. E1</strain>
        <tissue evidence="1">Leaf</tissue>
    </source>
</reference>
<gene>
    <name evidence="1" type="ORF">J1N35_038419</name>
</gene>
<organism evidence="1 2">
    <name type="scientific">Gossypium stocksii</name>
    <dbReference type="NCBI Taxonomy" id="47602"/>
    <lineage>
        <taxon>Eukaryota</taxon>
        <taxon>Viridiplantae</taxon>
        <taxon>Streptophyta</taxon>
        <taxon>Embryophyta</taxon>
        <taxon>Tracheophyta</taxon>
        <taxon>Spermatophyta</taxon>
        <taxon>Magnoliopsida</taxon>
        <taxon>eudicotyledons</taxon>
        <taxon>Gunneridae</taxon>
        <taxon>Pentapetalae</taxon>
        <taxon>rosids</taxon>
        <taxon>malvids</taxon>
        <taxon>Malvales</taxon>
        <taxon>Malvaceae</taxon>
        <taxon>Malvoideae</taxon>
        <taxon>Gossypium</taxon>
    </lineage>
</organism>
<keyword evidence="2" id="KW-1185">Reference proteome</keyword>
<sequence length="96" mass="10554">MYRGGDSSFTVGAGSSASTQFCEHYKKCHVFYTGPQNIGSGSVLNDFEIGIAENVLMFRVEHKLENVSVYSNPCMGFNRGLFIVSVNCEHSCTCIK</sequence>
<dbReference type="Proteomes" id="UP000828251">
    <property type="component" value="Unassembled WGS sequence"/>
</dbReference>
<comment type="caution">
    <text evidence="1">The sequence shown here is derived from an EMBL/GenBank/DDBJ whole genome shotgun (WGS) entry which is preliminary data.</text>
</comment>
<dbReference type="EMBL" id="JAIQCV010000011">
    <property type="protein sequence ID" value="KAH1047635.1"/>
    <property type="molecule type" value="Genomic_DNA"/>
</dbReference>
<proteinExistence type="predicted"/>
<evidence type="ECO:0000313" key="2">
    <source>
        <dbReference type="Proteomes" id="UP000828251"/>
    </source>
</evidence>